<reference evidence="2" key="1">
    <citation type="submission" date="2018-08" db="EMBL/GenBank/DDBJ databases">
        <authorList>
            <person name="Rossello M."/>
        </authorList>
    </citation>
    <scope>NUCLEOTIDE SEQUENCE [LARGE SCALE GENOMIC DNA]</scope>
    <source>
        <strain evidence="2">cv. Chinese Spring</strain>
    </source>
</reference>
<organism evidence="2">
    <name type="scientific">Triticum aestivum</name>
    <name type="common">Wheat</name>
    <dbReference type="NCBI Taxonomy" id="4565"/>
    <lineage>
        <taxon>Eukaryota</taxon>
        <taxon>Viridiplantae</taxon>
        <taxon>Streptophyta</taxon>
        <taxon>Embryophyta</taxon>
        <taxon>Tracheophyta</taxon>
        <taxon>Spermatophyta</taxon>
        <taxon>Magnoliopsida</taxon>
        <taxon>Liliopsida</taxon>
        <taxon>Poales</taxon>
        <taxon>Poaceae</taxon>
        <taxon>BOP clade</taxon>
        <taxon>Pooideae</taxon>
        <taxon>Triticodae</taxon>
        <taxon>Triticeae</taxon>
        <taxon>Triticinae</taxon>
        <taxon>Triticum</taxon>
    </lineage>
</organism>
<evidence type="ECO:0000313" key="2">
    <source>
        <dbReference type="EnsemblPlants" id="TraesCS2A02G148000.1.cds1"/>
    </source>
</evidence>
<keyword evidence="3" id="KW-1185">Reference proteome</keyword>
<reference evidence="2" key="2">
    <citation type="submission" date="2018-10" db="UniProtKB">
        <authorList>
            <consortium name="EnsemblPlants"/>
        </authorList>
    </citation>
    <scope>IDENTIFICATION</scope>
</reference>
<protein>
    <submittedName>
        <fullName evidence="2">Uncharacterized protein</fullName>
    </submittedName>
</protein>
<accession>A0A3B6AUL2</accession>
<dbReference type="EnsemblPlants" id="TraesCS2A02G148000.1">
    <property type="protein sequence ID" value="TraesCS2A02G148000.1.cds1"/>
    <property type="gene ID" value="TraesCS2A02G148000"/>
</dbReference>
<name>A0A3B6AUL2_WHEAT</name>
<feature type="region of interest" description="Disordered" evidence="1">
    <location>
        <begin position="1"/>
        <end position="23"/>
    </location>
</feature>
<evidence type="ECO:0000256" key="1">
    <source>
        <dbReference type="SAM" id="MobiDB-lite"/>
    </source>
</evidence>
<dbReference type="Gramene" id="TraesLDM2A03G00628750.1">
    <property type="protein sequence ID" value="TraesLDM2A03G00628750.1.CDS1"/>
    <property type="gene ID" value="TraesLDM2A03G00628750"/>
</dbReference>
<dbReference type="Gramene" id="TraesCS2A02G148000.1">
    <property type="protein sequence ID" value="TraesCS2A02G148000.1.cds1"/>
    <property type="gene ID" value="TraesCS2A02G148000"/>
</dbReference>
<proteinExistence type="predicted"/>
<dbReference type="OrthoDB" id="710823at2759"/>
<dbReference type="Gramene" id="TraesCS2A03G0303800.1">
    <property type="protein sequence ID" value="TraesCS2A03G0303800.1.CDS1"/>
    <property type="gene ID" value="TraesCS2A03G0303800"/>
</dbReference>
<dbReference type="Proteomes" id="UP000019116">
    <property type="component" value="Chromosome 2A"/>
</dbReference>
<sequence length="82" mass="8473">MALSCMSCPSVASGPSVRRHAESPPWSSVAFSFARCIGRSAAAASGWRIDAVIGNRGGCSLLDLLCSARVLILSVLLASPPR</sequence>
<dbReference type="Gramene" id="TraesWEE_scaffold_071915_01G000100.1">
    <property type="protein sequence ID" value="TraesWEE_scaffold_071915_01G000100.1"/>
    <property type="gene ID" value="TraesWEE_scaffold_071915_01G000100"/>
</dbReference>
<dbReference type="Gramene" id="TraesNOR2A03G00634590.1">
    <property type="protein sequence ID" value="TraesNOR2A03G00634590.1.CDS1"/>
    <property type="gene ID" value="TraesNOR2A03G00634590"/>
</dbReference>
<evidence type="ECO:0000313" key="3">
    <source>
        <dbReference type="Proteomes" id="UP000019116"/>
    </source>
</evidence>
<dbReference type="AlphaFoldDB" id="A0A3B6AUL2"/>